<keyword evidence="2" id="KW-0479">Metal-binding</keyword>
<dbReference type="PANTHER" id="PTHR21110">
    <property type="entry name" value="PHOSPHOPENTOMUTASE"/>
    <property type="match status" value="1"/>
</dbReference>
<evidence type="ECO:0000259" key="4">
    <source>
        <dbReference type="Pfam" id="PF01676"/>
    </source>
</evidence>
<dbReference type="InterPro" id="IPR006124">
    <property type="entry name" value="Metalloenzyme"/>
</dbReference>
<evidence type="ECO:0000313" key="5">
    <source>
        <dbReference type="EMBL" id="CAA9471490.1"/>
    </source>
</evidence>
<evidence type="ECO:0000256" key="2">
    <source>
        <dbReference type="ARBA" id="ARBA00022723"/>
    </source>
</evidence>
<dbReference type="GO" id="GO:0005829">
    <property type="term" value="C:cytosol"/>
    <property type="evidence" value="ECO:0007669"/>
    <property type="project" value="TreeGrafter"/>
</dbReference>
<keyword evidence="5" id="KW-0413">Isomerase</keyword>
<dbReference type="GO" id="GO:0000287">
    <property type="term" value="F:magnesium ion binding"/>
    <property type="evidence" value="ECO:0007669"/>
    <property type="project" value="InterPro"/>
</dbReference>
<name>A0A6J4REB7_9ACTN</name>
<comment type="similarity">
    <text evidence="1">Belongs to the phosphopentomutase family.</text>
</comment>
<dbReference type="Gene3D" id="3.40.720.10">
    <property type="entry name" value="Alkaline Phosphatase, subunit A"/>
    <property type="match status" value="1"/>
</dbReference>
<evidence type="ECO:0000256" key="1">
    <source>
        <dbReference type="ARBA" id="ARBA00010373"/>
    </source>
</evidence>
<proteinExistence type="inferred from homology"/>
<dbReference type="NCBIfam" id="NF003766">
    <property type="entry name" value="PRK05362.1"/>
    <property type="match status" value="1"/>
</dbReference>
<dbReference type="InterPro" id="IPR017850">
    <property type="entry name" value="Alkaline_phosphatase_core_sf"/>
</dbReference>
<dbReference type="EC" id="5.4.2.7" evidence="5"/>
<dbReference type="PIRSF" id="PIRSF001491">
    <property type="entry name" value="Ppentomutase"/>
    <property type="match status" value="1"/>
</dbReference>
<dbReference type="GO" id="GO:0008973">
    <property type="term" value="F:phosphopentomutase activity"/>
    <property type="evidence" value="ECO:0007669"/>
    <property type="project" value="UniProtKB-EC"/>
</dbReference>
<gene>
    <name evidence="5" type="ORF">AVDCRST_MAG53-1334</name>
</gene>
<dbReference type="GO" id="GO:0043094">
    <property type="term" value="P:metabolic compound salvage"/>
    <property type="evidence" value="ECO:0007669"/>
    <property type="project" value="InterPro"/>
</dbReference>
<keyword evidence="3" id="KW-0464">Manganese</keyword>
<dbReference type="CDD" id="cd16009">
    <property type="entry name" value="PPM"/>
    <property type="match status" value="1"/>
</dbReference>
<dbReference type="Gene3D" id="3.30.70.1250">
    <property type="entry name" value="Phosphopentomutase"/>
    <property type="match status" value="1"/>
</dbReference>
<organism evidence="5">
    <name type="scientific">uncultured Solirubrobacteraceae bacterium</name>
    <dbReference type="NCBI Taxonomy" id="1162706"/>
    <lineage>
        <taxon>Bacteria</taxon>
        <taxon>Bacillati</taxon>
        <taxon>Actinomycetota</taxon>
        <taxon>Thermoleophilia</taxon>
        <taxon>Solirubrobacterales</taxon>
        <taxon>Solirubrobacteraceae</taxon>
        <taxon>environmental samples</taxon>
    </lineage>
</organism>
<evidence type="ECO:0000256" key="3">
    <source>
        <dbReference type="ARBA" id="ARBA00023211"/>
    </source>
</evidence>
<accession>A0A6J4REB7</accession>
<dbReference type="PANTHER" id="PTHR21110:SF0">
    <property type="entry name" value="PHOSPHOPENTOMUTASE"/>
    <property type="match status" value="1"/>
</dbReference>
<dbReference type="SUPFAM" id="SSF143856">
    <property type="entry name" value="DeoB insert domain-like"/>
    <property type="match status" value="1"/>
</dbReference>
<feature type="domain" description="Metalloenzyme" evidence="4">
    <location>
        <begin position="255"/>
        <end position="368"/>
    </location>
</feature>
<dbReference type="EMBL" id="CADCVR010000001">
    <property type="protein sequence ID" value="CAA9471490.1"/>
    <property type="molecule type" value="Genomic_DNA"/>
</dbReference>
<reference evidence="5" key="1">
    <citation type="submission" date="2020-02" db="EMBL/GenBank/DDBJ databases">
        <authorList>
            <person name="Meier V. D."/>
        </authorList>
    </citation>
    <scope>NUCLEOTIDE SEQUENCE</scope>
    <source>
        <strain evidence="5">AVDCRST_MAG53</strain>
    </source>
</reference>
<dbReference type="InterPro" id="IPR010045">
    <property type="entry name" value="DeoB"/>
</dbReference>
<sequence length="386" mass="40809">MARRAFVVVIDAAGAGALPDTVAYGDPADSDTLAHVAEAVGGLRLPTLQALGLGCIRPILGVPPATAPVLHGRLAPQGPGKESTTGHWELMGVVAPAPLPVYPDGFPPAVLARLDAVVGGTGFLCNAPYSGTDVIRDFGARHLRTGKLILYTSADSVLQLAAHHDVLCEEALLERCARVRHEVMVGPHAVGRVIARPFAGPPGAFRRTEGRRDFAVRPPGRSYLDVLSERGVPVHAVGKTHDLFAGVGFTHEHPGSSNARALAETSVLVDELDHGLVFVNLVETDQLYGHRKDPDGFHVALQRIDAEVARWLARLGSDDLLVLTADHGVDPTAPHTDHTREHVPLLARFAGDAGREHHGPFADVGASVHAWLAGARNSGLTGRSFV</sequence>
<dbReference type="AlphaFoldDB" id="A0A6J4REB7"/>
<dbReference type="Pfam" id="PF01676">
    <property type="entry name" value="Metalloenzyme"/>
    <property type="match status" value="1"/>
</dbReference>
<protein>
    <submittedName>
        <fullName evidence="5">Phosphopentomutase</fullName>
        <ecNumber evidence="5">5.4.2.7</ecNumber>
    </submittedName>
</protein>
<dbReference type="SUPFAM" id="SSF53649">
    <property type="entry name" value="Alkaline phosphatase-like"/>
    <property type="match status" value="1"/>
</dbReference>
<dbReference type="InterPro" id="IPR024052">
    <property type="entry name" value="Phosphopentomutase_DeoB_cap_sf"/>
</dbReference>
<dbReference type="GO" id="GO:0009117">
    <property type="term" value="P:nucleotide metabolic process"/>
    <property type="evidence" value="ECO:0007669"/>
    <property type="project" value="InterPro"/>
</dbReference>